<accession>A0A1X0QM06</accession>
<dbReference type="Proteomes" id="UP000242414">
    <property type="component" value="Unassembled WGS sequence"/>
</dbReference>
<dbReference type="AlphaFoldDB" id="A0A1X0QM06"/>
<proteinExistence type="predicted"/>
<organism evidence="2">
    <name type="scientific">Rhizopus microsporus var. microsporus</name>
    <dbReference type="NCBI Taxonomy" id="86635"/>
    <lineage>
        <taxon>Eukaryota</taxon>
        <taxon>Fungi</taxon>
        <taxon>Fungi incertae sedis</taxon>
        <taxon>Mucoromycota</taxon>
        <taxon>Mucoromycotina</taxon>
        <taxon>Mucoromycetes</taxon>
        <taxon>Mucorales</taxon>
        <taxon>Mucorineae</taxon>
        <taxon>Rhizopodaceae</taxon>
        <taxon>Rhizopus</taxon>
    </lineage>
</organism>
<feature type="coiled-coil region" evidence="1">
    <location>
        <begin position="37"/>
        <end position="73"/>
    </location>
</feature>
<dbReference type="VEuPathDB" id="FungiDB:BCV72DRAFT_310647"/>
<gene>
    <name evidence="2" type="ORF">BCV72DRAFT_310647</name>
</gene>
<evidence type="ECO:0000256" key="1">
    <source>
        <dbReference type="SAM" id="Coils"/>
    </source>
</evidence>
<name>A0A1X0QM06_RHIZD</name>
<keyword evidence="1" id="KW-0175">Coiled coil</keyword>
<evidence type="ECO:0000313" key="2">
    <source>
        <dbReference type="EMBL" id="ORE00781.1"/>
    </source>
</evidence>
<sequence>MSQESFICKDILNGLILTVISTQNEIKDVIRTAFGQIAELREDGEDERDENSKEELEARLVTLRQALKMLFEVLTSNFVAKVMLDVFGTWAVMGLVADVASTGFLGSLKTLFEVLISNALKKSTNVIFSSASASKGLVEDAL</sequence>
<dbReference type="EMBL" id="KV922288">
    <property type="protein sequence ID" value="ORE00781.1"/>
    <property type="molecule type" value="Genomic_DNA"/>
</dbReference>
<protein>
    <submittedName>
        <fullName evidence="2">Uncharacterized protein</fullName>
    </submittedName>
</protein>
<reference evidence="2" key="1">
    <citation type="journal article" date="2016" name="Proc. Natl. Acad. Sci. U.S.A.">
        <title>Lipid metabolic changes in an early divergent fungus govern the establishment of a mutualistic symbiosis with endobacteria.</title>
        <authorList>
            <person name="Lastovetsky O.A."/>
            <person name="Gaspar M.L."/>
            <person name="Mondo S.J."/>
            <person name="LaButti K.M."/>
            <person name="Sandor L."/>
            <person name="Grigoriev I.V."/>
            <person name="Henry S.A."/>
            <person name="Pawlowska T.E."/>
        </authorList>
    </citation>
    <scope>NUCLEOTIDE SEQUENCE [LARGE SCALE GENOMIC DNA]</scope>
    <source>
        <strain evidence="2">ATCC 52814</strain>
    </source>
</reference>